<dbReference type="HOGENOM" id="CLU_524865_0_0_1"/>
<name>A0A0C3A607_9AGAM</name>
<feature type="compositionally biased region" description="Low complexity" evidence="1">
    <location>
        <begin position="402"/>
        <end position="414"/>
    </location>
</feature>
<sequence length="558" mass="58941">MLGTLYQCHPHHLRSPLHSRHRPPTHRPCEQTTSPSLELDAPTSRFPISSIRPEAPQNCSPDPPIDPPKLVYPRYDPLYVLSCPSTPTPHLPSLPSYAHVSPNPAPSVAPGVLADGVLTAMLPDVKDFLAEAAIAPPACSQFPTDERVLALAALSVFYKPLHPAHWVFWNREQKKATAAIVQSVLDTIPSPIISPIGWIAIPENLWILASMQHAYASRLATLPWYAAYMSTEPEPRMNLRKRKPPPIMSSDGVGATGPAGATASGEETADEDEAIIPPPRKRARTRRAAATREQTNTPMQAAARHTSGVIKHATPDAEPGHGHAAPEAQPQPELGANSLLLLAPVDPSVSSTSTPSVAAKQEIIDGAVRDDVHSAPVDATEDIPQVRRSPRNSPANGTSAFLSTPSSTSGSLSRPRTRATASPLSVASTLTPQIGARGLSTPLSRHSPSSSAGSAAGSTSGSSTVVGLCDEVTKCANKVTFSAVPAVVTKGIVEAEEEIAEPPAKGTKRSRAKTTRSSRGSRALSKAVKEIATAAEVTTKSTGAVQARSKARAKTRRR</sequence>
<dbReference type="Proteomes" id="UP000053989">
    <property type="component" value="Unassembled WGS sequence"/>
</dbReference>
<feature type="compositionally biased region" description="Basic residues" evidence="1">
    <location>
        <begin position="506"/>
        <end position="516"/>
    </location>
</feature>
<feature type="compositionally biased region" description="Low complexity" evidence="1">
    <location>
        <begin position="251"/>
        <end position="266"/>
    </location>
</feature>
<feature type="compositionally biased region" description="Basic residues" evidence="1">
    <location>
        <begin position="549"/>
        <end position="558"/>
    </location>
</feature>
<evidence type="ECO:0000256" key="1">
    <source>
        <dbReference type="SAM" id="MobiDB-lite"/>
    </source>
</evidence>
<feature type="region of interest" description="Disordered" evidence="1">
    <location>
        <begin position="369"/>
        <end position="464"/>
    </location>
</feature>
<proteinExistence type="predicted"/>
<dbReference type="InParanoid" id="A0A0C3A607"/>
<keyword evidence="3" id="KW-1185">Reference proteome</keyword>
<dbReference type="OrthoDB" id="2944913at2759"/>
<feature type="compositionally biased region" description="Polar residues" evidence="1">
    <location>
        <begin position="391"/>
        <end position="401"/>
    </location>
</feature>
<gene>
    <name evidence="2" type="ORF">SCLCIDRAFT_820529</name>
</gene>
<organism evidence="2 3">
    <name type="scientific">Scleroderma citrinum Foug A</name>
    <dbReference type="NCBI Taxonomy" id="1036808"/>
    <lineage>
        <taxon>Eukaryota</taxon>
        <taxon>Fungi</taxon>
        <taxon>Dikarya</taxon>
        <taxon>Basidiomycota</taxon>
        <taxon>Agaricomycotina</taxon>
        <taxon>Agaricomycetes</taxon>
        <taxon>Agaricomycetidae</taxon>
        <taxon>Boletales</taxon>
        <taxon>Sclerodermatineae</taxon>
        <taxon>Sclerodermataceae</taxon>
        <taxon>Scleroderma</taxon>
    </lineage>
</organism>
<feature type="region of interest" description="Disordered" evidence="1">
    <location>
        <begin position="13"/>
        <end position="65"/>
    </location>
</feature>
<feature type="region of interest" description="Disordered" evidence="1">
    <location>
        <begin position="496"/>
        <end position="558"/>
    </location>
</feature>
<reference evidence="2 3" key="1">
    <citation type="submission" date="2014-04" db="EMBL/GenBank/DDBJ databases">
        <authorList>
            <consortium name="DOE Joint Genome Institute"/>
            <person name="Kuo A."/>
            <person name="Kohler A."/>
            <person name="Nagy L.G."/>
            <person name="Floudas D."/>
            <person name="Copeland A."/>
            <person name="Barry K.W."/>
            <person name="Cichocki N."/>
            <person name="Veneault-Fourrey C."/>
            <person name="LaButti K."/>
            <person name="Lindquist E.A."/>
            <person name="Lipzen A."/>
            <person name="Lundell T."/>
            <person name="Morin E."/>
            <person name="Murat C."/>
            <person name="Sun H."/>
            <person name="Tunlid A."/>
            <person name="Henrissat B."/>
            <person name="Grigoriev I.V."/>
            <person name="Hibbett D.S."/>
            <person name="Martin F."/>
            <person name="Nordberg H.P."/>
            <person name="Cantor M.N."/>
            <person name="Hua S.X."/>
        </authorList>
    </citation>
    <scope>NUCLEOTIDE SEQUENCE [LARGE SCALE GENOMIC DNA]</scope>
    <source>
        <strain evidence="2 3">Foug A</strain>
    </source>
</reference>
<feature type="compositionally biased region" description="Polar residues" evidence="1">
    <location>
        <begin position="419"/>
        <end position="432"/>
    </location>
</feature>
<dbReference type="STRING" id="1036808.A0A0C3A607"/>
<dbReference type="AlphaFoldDB" id="A0A0C3A607"/>
<accession>A0A0C3A607</accession>
<feature type="compositionally biased region" description="Basic residues" evidence="1">
    <location>
        <begin position="13"/>
        <end position="25"/>
    </location>
</feature>
<protein>
    <submittedName>
        <fullName evidence="2">Uncharacterized protein</fullName>
    </submittedName>
</protein>
<feature type="region of interest" description="Disordered" evidence="1">
    <location>
        <begin position="235"/>
        <end position="307"/>
    </location>
</feature>
<dbReference type="EMBL" id="KN822007">
    <property type="protein sequence ID" value="KIM69103.1"/>
    <property type="molecule type" value="Genomic_DNA"/>
</dbReference>
<reference evidence="3" key="2">
    <citation type="submission" date="2015-01" db="EMBL/GenBank/DDBJ databases">
        <title>Evolutionary Origins and Diversification of the Mycorrhizal Mutualists.</title>
        <authorList>
            <consortium name="DOE Joint Genome Institute"/>
            <consortium name="Mycorrhizal Genomics Consortium"/>
            <person name="Kohler A."/>
            <person name="Kuo A."/>
            <person name="Nagy L.G."/>
            <person name="Floudas D."/>
            <person name="Copeland A."/>
            <person name="Barry K.W."/>
            <person name="Cichocki N."/>
            <person name="Veneault-Fourrey C."/>
            <person name="LaButti K."/>
            <person name="Lindquist E.A."/>
            <person name="Lipzen A."/>
            <person name="Lundell T."/>
            <person name="Morin E."/>
            <person name="Murat C."/>
            <person name="Riley R."/>
            <person name="Ohm R."/>
            <person name="Sun H."/>
            <person name="Tunlid A."/>
            <person name="Henrissat B."/>
            <person name="Grigoriev I.V."/>
            <person name="Hibbett D.S."/>
            <person name="Martin F."/>
        </authorList>
    </citation>
    <scope>NUCLEOTIDE SEQUENCE [LARGE SCALE GENOMIC DNA]</scope>
    <source>
        <strain evidence="3">Foug A</strain>
    </source>
</reference>
<evidence type="ECO:0000313" key="3">
    <source>
        <dbReference type="Proteomes" id="UP000053989"/>
    </source>
</evidence>
<feature type="region of interest" description="Disordered" evidence="1">
    <location>
        <begin position="312"/>
        <end position="331"/>
    </location>
</feature>
<feature type="compositionally biased region" description="Low complexity" evidence="1">
    <location>
        <begin position="439"/>
        <end position="464"/>
    </location>
</feature>
<feature type="compositionally biased region" description="Basic residues" evidence="1">
    <location>
        <begin position="279"/>
        <end position="289"/>
    </location>
</feature>
<evidence type="ECO:0000313" key="2">
    <source>
        <dbReference type="EMBL" id="KIM69103.1"/>
    </source>
</evidence>